<dbReference type="PANTHER" id="PTHR46213:SF13">
    <property type="entry name" value="DEMETER-LIKE PROTEIN 2-RELATED"/>
    <property type="match status" value="1"/>
</dbReference>
<feature type="region of interest" description="Disordered" evidence="5">
    <location>
        <begin position="163"/>
        <end position="183"/>
    </location>
</feature>
<evidence type="ECO:0000259" key="6">
    <source>
        <dbReference type="SMART" id="SM00478"/>
    </source>
</evidence>
<protein>
    <submittedName>
        <fullName evidence="7">Transcriptional activator DEMETER</fullName>
        <ecNumber evidence="7">4.2.99.18</ecNumber>
    </submittedName>
</protein>
<evidence type="ECO:0000256" key="5">
    <source>
        <dbReference type="SAM" id="MobiDB-lite"/>
    </source>
</evidence>
<feature type="domain" description="HhH-GPD" evidence="6">
    <location>
        <begin position="1130"/>
        <end position="1279"/>
    </location>
</feature>
<dbReference type="CDD" id="cd00056">
    <property type="entry name" value="ENDO3c"/>
    <property type="match status" value="1"/>
</dbReference>
<dbReference type="GO" id="GO:0046872">
    <property type="term" value="F:metal ion binding"/>
    <property type="evidence" value="ECO:0007669"/>
    <property type="project" value="UniProtKB-KW"/>
</dbReference>
<sequence>MLQWRCSSDKKLVLGVKELLSDGSFPGTLSPSSDNVYGELNPYINGRVCYLNRSKNTLFDCFSSVDMDFDGDFPCKKDFEIEHLWQPTTPAKSTRSGAHNRRLPCQHGSWSPLDETNQLDLTGSPAAAEQPFMGQGSSSGDIVLLQSPATCSCNTSSTIVPPPFAPKVDPSQENWMHKGKATPPTRQYIRSVTCLPNLNSSAIEGCAAPPTPSTAKECVQSMEDKQVPLEVIDLDEEEETEENLMTKEESSVQIALMNPEKYEENDCIDLNTTSKQKLKRKCFRPKVVTEGKRARTATKLSTPNPETPELARWEENLSCKQTYVRRKKDFISSSVRRCLSFDLQESIALGENSAAMLEGKQNLETTSLGDFDLKNSTCQMQNRFPNLTEIPVQYAAVHRSMGMPKILFPASKSSVRSYKELARAASFMNSADYASVSAHCSAASPKGEERGHCLILEDSKSGQKKSTHSYNLRRCAGKVLDSGRQEPCLPEIQQIERTGSMQIEPTTDFSTELESTPPNRRKAPEMLRDSNFCFADVQQLMAQARFRASVGMLSFSQASNVQKDTALDNKQPSTNSFKPLMQKNKDIIQKSNPENTYFEEHKMGGNPAQLEISKEINNMKFNERGKIKDQVHPSKPSSSSIYSAYDRARETLCSNDTSPTLSYAEVSRKKAFSDSISFMDAVNDVVWKLRRLNISNCLEPASSQAQNALAPYVGDESMLVPYLKKRRRPRAKVELDSETNRVWMLLMGRNEDDETEDVDKDKWWEEERRVFRGRVDSFIARMRLVQGDRRFSQWKGSVVDSVVGVFLTQNVSDHLSSSAFMSLAANFPLRTISEANAQETATTFEQNGSTTSLADILNFQRNILDHGFCYQSSSEADFAEVDIKKEASKCSEIPIGSCTEKCEASHEKEVAECSRFQELNGQKISKTECQEKTCGEIFEATGEKRCESEANMVESIELQELISSSENETAIGSNVPIPKHHAQQTGSSEMEDGANMQPFGHGNAAAGMNNENSNICSNFQNEDMKSSQQHDGNLKFLAGKTPEAVCNPDQMENDEARPTQASNSNGEQKLAPAEKVNPSMKDRGSKIQKISAGIPKIGTKDVKRRAGTEKSAYDWEDLRKEIHRNKPADQQRSRDKMDSVDWEAVRCADACKVAETIRERGMNNVLAERIKEFLDRLVKEHGSIDLEWLRDVSPDKAKDYLLSIRGLGLKSAECVRLLTLHHLAFPVDTNVGRICVRLGWVPLQPLPESLQLHLLELYPVLESIQKYELHYQMITFGKVFCTKSKPNCNACPMRGECRHFASAFASARLALPAPEDRSIVSFTAPIASKTGEAPIPAPSSVFQLEGIPTSGYPNLSDTCEPIIQEPTSPEVECPETLEKDIEDAFLEDQDEIPTIKLNLEAFSQNIQNYMQEHAELQDGDLSKALVALTPEVASIPMPKLKNVSRLRTEHQVYEIPDSHLLLEGVDRREADDPCPYLLAIWSPGKISAYFYHAFRLGFCFAS</sequence>
<dbReference type="InterPro" id="IPR003265">
    <property type="entry name" value="HhH-GPD_domain"/>
</dbReference>
<keyword evidence="7" id="KW-0456">Lyase</keyword>
<name>A0A2I0B174_9ASPA</name>
<feature type="region of interest" description="Disordered" evidence="5">
    <location>
        <begin position="1044"/>
        <end position="1086"/>
    </location>
</feature>
<dbReference type="OrthoDB" id="5607at2759"/>
<gene>
    <name evidence="7" type="primary">DME</name>
    <name evidence="7" type="ORF">AXF42_Ash018834</name>
</gene>
<dbReference type="Gene3D" id="1.10.1670.10">
    <property type="entry name" value="Helix-hairpin-Helix base-excision DNA repair enzymes (C-terminal)"/>
    <property type="match status" value="1"/>
</dbReference>
<dbReference type="SUPFAM" id="SSF48150">
    <property type="entry name" value="DNA-glycosylase"/>
    <property type="match status" value="1"/>
</dbReference>
<keyword evidence="3" id="KW-0408">Iron</keyword>
<dbReference type="SMART" id="SM00525">
    <property type="entry name" value="FES"/>
    <property type="match status" value="1"/>
</dbReference>
<evidence type="ECO:0000256" key="4">
    <source>
        <dbReference type="ARBA" id="ARBA00023014"/>
    </source>
</evidence>
<dbReference type="GO" id="GO:0051539">
    <property type="term" value="F:4 iron, 4 sulfur cluster binding"/>
    <property type="evidence" value="ECO:0007669"/>
    <property type="project" value="InterPro"/>
</dbReference>
<feature type="region of interest" description="Disordered" evidence="5">
    <location>
        <begin position="970"/>
        <end position="1008"/>
    </location>
</feature>
<keyword evidence="8" id="KW-1185">Reference proteome</keyword>
<dbReference type="EC" id="4.2.99.18" evidence="7"/>
<reference evidence="7 8" key="1">
    <citation type="journal article" date="2017" name="Nature">
        <title>The Apostasia genome and the evolution of orchids.</title>
        <authorList>
            <person name="Zhang G.Q."/>
            <person name="Liu K.W."/>
            <person name="Li Z."/>
            <person name="Lohaus R."/>
            <person name="Hsiao Y.Y."/>
            <person name="Niu S.C."/>
            <person name="Wang J.Y."/>
            <person name="Lin Y.C."/>
            <person name="Xu Q."/>
            <person name="Chen L.J."/>
            <person name="Yoshida K."/>
            <person name="Fujiwara S."/>
            <person name="Wang Z.W."/>
            <person name="Zhang Y.Q."/>
            <person name="Mitsuda N."/>
            <person name="Wang M."/>
            <person name="Liu G.H."/>
            <person name="Pecoraro L."/>
            <person name="Huang H.X."/>
            <person name="Xiao X.J."/>
            <person name="Lin M."/>
            <person name="Wu X.Y."/>
            <person name="Wu W.L."/>
            <person name="Chen Y.Y."/>
            <person name="Chang S.B."/>
            <person name="Sakamoto S."/>
            <person name="Ohme-Takagi M."/>
            <person name="Yagi M."/>
            <person name="Zeng S.J."/>
            <person name="Shen C.Y."/>
            <person name="Yeh C.M."/>
            <person name="Luo Y.B."/>
            <person name="Tsai W.C."/>
            <person name="Van de Peer Y."/>
            <person name="Liu Z.J."/>
        </authorList>
    </citation>
    <scope>NUCLEOTIDE SEQUENCE [LARGE SCALE GENOMIC DNA]</scope>
    <source>
        <strain evidence="8">cv. Shenzhen</strain>
        <tissue evidence="7">Stem</tissue>
    </source>
</reference>
<feature type="region of interest" description="Disordered" evidence="5">
    <location>
        <begin position="88"/>
        <end position="116"/>
    </location>
</feature>
<evidence type="ECO:0000256" key="2">
    <source>
        <dbReference type="ARBA" id="ARBA00022723"/>
    </source>
</evidence>
<dbReference type="SMART" id="SM00478">
    <property type="entry name" value="ENDO3c"/>
    <property type="match status" value="1"/>
</dbReference>
<dbReference type="Proteomes" id="UP000236161">
    <property type="component" value="Unassembled WGS sequence"/>
</dbReference>
<dbReference type="PANTHER" id="PTHR46213">
    <property type="entry name" value="TRANSCRIPTIONAL ACTIVATOR DEMETER"/>
    <property type="match status" value="1"/>
</dbReference>
<dbReference type="InterPro" id="IPR003651">
    <property type="entry name" value="Endonuclease3_FeS-loop_motif"/>
</dbReference>
<dbReference type="GO" id="GO:0019104">
    <property type="term" value="F:DNA N-glycosylase activity"/>
    <property type="evidence" value="ECO:0007669"/>
    <property type="project" value="InterPro"/>
</dbReference>
<dbReference type="GO" id="GO:0006284">
    <property type="term" value="P:base-excision repair"/>
    <property type="evidence" value="ECO:0007669"/>
    <property type="project" value="InterPro"/>
</dbReference>
<feature type="compositionally biased region" description="Polar residues" evidence="5">
    <location>
        <begin position="88"/>
        <end position="97"/>
    </location>
</feature>
<evidence type="ECO:0000256" key="1">
    <source>
        <dbReference type="ARBA" id="ARBA00001966"/>
    </source>
</evidence>
<dbReference type="InterPro" id="IPR044811">
    <property type="entry name" value="DME/ROS1"/>
</dbReference>
<evidence type="ECO:0000256" key="3">
    <source>
        <dbReference type="ARBA" id="ARBA00023004"/>
    </source>
</evidence>
<keyword evidence="4" id="KW-0411">Iron-sulfur</keyword>
<evidence type="ECO:0000313" key="7">
    <source>
        <dbReference type="EMBL" id="PKA61546.1"/>
    </source>
</evidence>
<dbReference type="InterPro" id="IPR011257">
    <property type="entry name" value="DNA_glycosylase"/>
</dbReference>
<dbReference type="GO" id="GO:0140078">
    <property type="term" value="F:class I DNA-(apurinic or apyrimidinic site) endonuclease activity"/>
    <property type="evidence" value="ECO:0007669"/>
    <property type="project" value="UniProtKB-EC"/>
</dbReference>
<proteinExistence type="predicted"/>
<evidence type="ECO:0000313" key="8">
    <source>
        <dbReference type="Proteomes" id="UP000236161"/>
    </source>
</evidence>
<dbReference type="EMBL" id="KZ451929">
    <property type="protein sequence ID" value="PKA61546.1"/>
    <property type="molecule type" value="Genomic_DNA"/>
</dbReference>
<accession>A0A2I0B174</accession>
<organism evidence="7 8">
    <name type="scientific">Apostasia shenzhenica</name>
    <dbReference type="NCBI Taxonomy" id="1088818"/>
    <lineage>
        <taxon>Eukaryota</taxon>
        <taxon>Viridiplantae</taxon>
        <taxon>Streptophyta</taxon>
        <taxon>Embryophyta</taxon>
        <taxon>Tracheophyta</taxon>
        <taxon>Spermatophyta</taxon>
        <taxon>Magnoliopsida</taxon>
        <taxon>Liliopsida</taxon>
        <taxon>Asparagales</taxon>
        <taxon>Orchidaceae</taxon>
        <taxon>Apostasioideae</taxon>
        <taxon>Apostasia</taxon>
    </lineage>
</organism>
<keyword evidence="2" id="KW-0479">Metal-binding</keyword>
<comment type="cofactor">
    <cofactor evidence="1">
        <name>[4Fe-4S] cluster</name>
        <dbReference type="ChEBI" id="CHEBI:49883"/>
    </cofactor>
</comment>
<dbReference type="InterPro" id="IPR023170">
    <property type="entry name" value="HhH_base_excis_C"/>
</dbReference>
<dbReference type="GO" id="GO:0035514">
    <property type="term" value="F:DNA demethylase activity"/>
    <property type="evidence" value="ECO:0007669"/>
    <property type="project" value="InterPro"/>
</dbReference>
<dbReference type="GO" id="GO:0141166">
    <property type="term" value="P:chromosomal 5-methylcytosine DNA demethylation pathway"/>
    <property type="evidence" value="ECO:0007669"/>
    <property type="project" value="InterPro"/>
</dbReference>
<dbReference type="Gene3D" id="1.10.340.30">
    <property type="entry name" value="Hypothetical protein, domain 2"/>
    <property type="match status" value="1"/>
</dbReference>